<feature type="region of interest" description="Disordered" evidence="1">
    <location>
        <begin position="65"/>
        <end position="84"/>
    </location>
</feature>
<evidence type="ECO:0000256" key="1">
    <source>
        <dbReference type="SAM" id="MobiDB-lite"/>
    </source>
</evidence>
<evidence type="ECO:0000313" key="3">
    <source>
        <dbReference type="Proteomes" id="UP000233343"/>
    </source>
</evidence>
<organism evidence="2 3">
    <name type="scientific">Cytobacillus horneckiae</name>
    <dbReference type="NCBI Taxonomy" id="549687"/>
    <lineage>
        <taxon>Bacteria</taxon>
        <taxon>Bacillati</taxon>
        <taxon>Bacillota</taxon>
        <taxon>Bacilli</taxon>
        <taxon>Bacillales</taxon>
        <taxon>Bacillaceae</taxon>
        <taxon>Cytobacillus</taxon>
    </lineage>
</organism>
<accession>A0A2N0Z985</accession>
<feature type="compositionally biased region" description="Polar residues" evidence="1">
    <location>
        <begin position="65"/>
        <end position="78"/>
    </location>
</feature>
<dbReference type="Proteomes" id="UP000233343">
    <property type="component" value="Unassembled WGS sequence"/>
</dbReference>
<comment type="caution">
    <text evidence="2">The sequence shown here is derived from an EMBL/GenBank/DDBJ whole genome shotgun (WGS) entry which is preliminary data.</text>
</comment>
<sequence>MIRNDRDKIAKEIATENEIKFIQAQNIIDLFLKLAYEEGYIVIKAKQFHGEKYEEYGRSLRTNMTKNVQEEGTQNISEEPNDDV</sequence>
<evidence type="ECO:0000313" key="2">
    <source>
        <dbReference type="EMBL" id="PKG26073.1"/>
    </source>
</evidence>
<dbReference type="EMBL" id="PISD01000078">
    <property type="protein sequence ID" value="PKG26073.1"/>
    <property type="molecule type" value="Genomic_DNA"/>
</dbReference>
<gene>
    <name evidence="2" type="ORF">CWS20_25875</name>
</gene>
<keyword evidence="3" id="KW-1185">Reference proteome</keyword>
<dbReference type="RefSeq" id="WP_101226441.1">
    <property type="nucleotide sequence ID" value="NZ_JARSFA010000027.1"/>
</dbReference>
<reference evidence="2 3" key="1">
    <citation type="journal article" date="2010" name="Int. J. Syst. Evol. Microbiol.">
        <title>Bacillus horneckiae sp. nov., isolated from a spacecraft-assembly clean room.</title>
        <authorList>
            <person name="Vaishampayan P."/>
            <person name="Probst A."/>
            <person name="Krishnamurthi S."/>
            <person name="Ghosh S."/>
            <person name="Osman S."/>
            <person name="McDowall A."/>
            <person name="Ruckmani A."/>
            <person name="Mayilraj S."/>
            <person name="Venkateswaran K."/>
        </authorList>
    </citation>
    <scope>NUCLEOTIDE SEQUENCE [LARGE SCALE GENOMIC DNA]</scope>
    <source>
        <strain evidence="3">1PO1SC</strain>
    </source>
</reference>
<name>A0A2N0Z985_9BACI</name>
<proteinExistence type="predicted"/>
<protein>
    <submittedName>
        <fullName evidence="2">Uncharacterized protein</fullName>
    </submittedName>
</protein>
<dbReference type="AlphaFoldDB" id="A0A2N0Z985"/>